<comment type="caution">
    <text evidence="6">The sequence shown here is derived from an EMBL/GenBank/DDBJ whole genome shotgun (WGS) entry which is preliminary data.</text>
</comment>
<proteinExistence type="predicted"/>
<dbReference type="SUPFAM" id="SSF52172">
    <property type="entry name" value="CheY-like"/>
    <property type="match status" value="1"/>
</dbReference>
<gene>
    <name evidence="6" type="ORF">LJD61_06135</name>
</gene>
<evidence type="ECO:0000256" key="1">
    <source>
        <dbReference type="ARBA" id="ARBA00018672"/>
    </source>
</evidence>
<dbReference type="InterPro" id="IPR011006">
    <property type="entry name" value="CheY-like_superfamily"/>
</dbReference>
<evidence type="ECO:0000259" key="4">
    <source>
        <dbReference type="PROSITE" id="PS50110"/>
    </source>
</evidence>
<evidence type="ECO:0000259" key="5">
    <source>
        <dbReference type="PROSITE" id="PS50930"/>
    </source>
</evidence>
<name>A0ABT1NCY6_9FIRM</name>
<dbReference type="PANTHER" id="PTHR37299:SF1">
    <property type="entry name" value="STAGE 0 SPORULATION PROTEIN A HOMOLOG"/>
    <property type="match status" value="1"/>
</dbReference>
<keyword evidence="7" id="KW-1185">Reference proteome</keyword>
<dbReference type="PROSITE" id="PS50930">
    <property type="entry name" value="HTH_LYTTR"/>
    <property type="match status" value="1"/>
</dbReference>
<dbReference type="Pfam" id="PF04397">
    <property type="entry name" value="LytTR"/>
    <property type="match status" value="1"/>
</dbReference>
<evidence type="ECO:0000256" key="3">
    <source>
        <dbReference type="PROSITE-ProRule" id="PRU00169"/>
    </source>
</evidence>
<sequence length="246" mass="27958">MQINTIVIDDEYPSREELKFLISKMPFIKIVGEASSGLDGLELVKKLRPDLVLTDIRMPDITGIQLINEINSLGIKCKVIFTTAYDQYAIKAFEVNAIDYILKPYDEERVAKAIIRIKNILENKSGEAANNPGNAVSLNKLPLWKGDKLILVDIDSIIYAYTEGRDIFIKADKETYLSSHSLHELEEKLKGKGFFRTHRSYLVNMNKINEISPWFNGAYMAKVGEADDEIIISKKQVKKFKEILGI</sequence>
<keyword evidence="3" id="KW-0597">Phosphoprotein</keyword>
<feature type="domain" description="HTH LytTR-type" evidence="5">
    <location>
        <begin position="141"/>
        <end position="246"/>
    </location>
</feature>
<dbReference type="Gene3D" id="3.40.50.2300">
    <property type="match status" value="1"/>
</dbReference>
<feature type="domain" description="Response regulatory" evidence="4">
    <location>
        <begin position="4"/>
        <end position="118"/>
    </location>
</feature>
<organism evidence="6 7">
    <name type="scientific">Lutispora saccharofermentans</name>
    <dbReference type="NCBI Taxonomy" id="3024236"/>
    <lineage>
        <taxon>Bacteria</taxon>
        <taxon>Bacillati</taxon>
        <taxon>Bacillota</taxon>
        <taxon>Clostridia</taxon>
        <taxon>Lutisporales</taxon>
        <taxon>Lutisporaceae</taxon>
        <taxon>Lutispora</taxon>
    </lineage>
</organism>
<comment type="function">
    <text evidence="2">May play the central regulatory role in sporulation. It may be an element of the effector pathway responsible for the activation of sporulation genes in response to nutritional stress. Spo0A may act in concert with spo0H (a sigma factor) to control the expression of some genes that are critical to the sporulation process.</text>
</comment>
<evidence type="ECO:0000313" key="7">
    <source>
        <dbReference type="Proteomes" id="UP001651880"/>
    </source>
</evidence>
<dbReference type="PANTHER" id="PTHR37299">
    <property type="entry name" value="TRANSCRIPTIONAL REGULATOR-RELATED"/>
    <property type="match status" value="1"/>
</dbReference>
<dbReference type="PROSITE" id="PS50110">
    <property type="entry name" value="RESPONSE_REGULATORY"/>
    <property type="match status" value="1"/>
</dbReference>
<feature type="modified residue" description="4-aspartylphosphate" evidence="3">
    <location>
        <position position="55"/>
    </location>
</feature>
<evidence type="ECO:0000313" key="6">
    <source>
        <dbReference type="EMBL" id="MCQ1529127.1"/>
    </source>
</evidence>
<dbReference type="SMART" id="SM00850">
    <property type="entry name" value="LytTR"/>
    <property type="match status" value="1"/>
</dbReference>
<reference evidence="6 7" key="1">
    <citation type="submission" date="2021-10" db="EMBL/GenBank/DDBJ databases">
        <title>Lutispora strain m25 sp. nov., a thermophilic, non-spore-forming bacterium isolated from a lab-scale methanogenic bioreactor digesting anaerobic sludge.</title>
        <authorList>
            <person name="El Houari A."/>
            <person name="Mcdonald J."/>
        </authorList>
    </citation>
    <scope>NUCLEOTIDE SEQUENCE [LARGE SCALE GENOMIC DNA]</scope>
    <source>
        <strain evidence="7">m25</strain>
    </source>
</reference>
<dbReference type="Proteomes" id="UP001651880">
    <property type="component" value="Unassembled WGS sequence"/>
</dbReference>
<dbReference type="EMBL" id="JAJEKE010000003">
    <property type="protein sequence ID" value="MCQ1529127.1"/>
    <property type="molecule type" value="Genomic_DNA"/>
</dbReference>
<protein>
    <recommendedName>
        <fullName evidence="1">Stage 0 sporulation protein A homolog</fullName>
    </recommendedName>
</protein>
<dbReference type="SMART" id="SM00448">
    <property type="entry name" value="REC"/>
    <property type="match status" value="1"/>
</dbReference>
<dbReference type="GO" id="GO:0003677">
    <property type="term" value="F:DNA binding"/>
    <property type="evidence" value="ECO:0007669"/>
    <property type="project" value="UniProtKB-KW"/>
</dbReference>
<keyword evidence="6" id="KW-0238">DNA-binding</keyword>
<dbReference type="Pfam" id="PF00072">
    <property type="entry name" value="Response_reg"/>
    <property type="match status" value="1"/>
</dbReference>
<dbReference type="InterPro" id="IPR046947">
    <property type="entry name" value="LytR-like"/>
</dbReference>
<dbReference type="RefSeq" id="WP_255226643.1">
    <property type="nucleotide sequence ID" value="NZ_JAJEKE010000003.1"/>
</dbReference>
<dbReference type="InterPro" id="IPR001789">
    <property type="entry name" value="Sig_transdc_resp-reg_receiver"/>
</dbReference>
<dbReference type="Gene3D" id="2.40.50.1020">
    <property type="entry name" value="LytTr DNA-binding domain"/>
    <property type="match status" value="1"/>
</dbReference>
<evidence type="ECO:0000256" key="2">
    <source>
        <dbReference type="ARBA" id="ARBA00024867"/>
    </source>
</evidence>
<accession>A0ABT1NCY6</accession>
<dbReference type="InterPro" id="IPR007492">
    <property type="entry name" value="LytTR_DNA-bd_dom"/>
</dbReference>